<dbReference type="Pfam" id="PF13180">
    <property type="entry name" value="PDZ_2"/>
    <property type="match status" value="1"/>
</dbReference>
<dbReference type="OrthoDB" id="2356897at2"/>
<gene>
    <name evidence="4" type="ORF">SAMN05660282_00280</name>
</gene>
<keyword evidence="5" id="KW-1185">Reference proteome</keyword>
<accession>A0A1I2PZ91</accession>
<dbReference type="GO" id="GO:0004252">
    <property type="term" value="F:serine-type endopeptidase activity"/>
    <property type="evidence" value="ECO:0007669"/>
    <property type="project" value="UniProtKB-UniRule"/>
</dbReference>
<comment type="catalytic activity">
    <reaction evidence="1">
        <text>Hydrolysis of proteins in presence of ATP.</text>
        <dbReference type="EC" id="3.4.21.53"/>
    </reaction>
</comment>
<dbReference type="RefSeq" id="WP_092283642.1">
    <property type="nucleotide sequence ID" value="NZ_FOPJ01000001.1"/>
</dbReference>
<comment type="similarity">
    <text evidence="1">Belongs to the peptidase S16 family.</text>
</comment>
<dbReference type="EMBL" id="FOPJ01000001">
    <property type="protein sequence ID" value="SFG20723.1"/>
    <property type="molecule type" value="Genomic_DNA"/>
</dbReference>
<dbReference type="AlphaFoldDB" id="A0A1I2PZ91"/>
<dbReference type="SUPFAM" id="SSF54211">
    <property type="entry name" value="Ribosomal protein S5 domain 2-like"/>
    <property type="match status" value="1"/>
</dbReference>
<evidence type="ECO:0000313" key="5">
    <source>
        <dbReference type="Proteomes" id="UP000199065"/>
    </source>
</evidence>
<feature type="signal peptide" evidence="2">
    <location>
        <begin position="1"/>
        <end position="22"/>
    </location>
</feature>
<dbReference type="Pfam" id="PF05362">
    <property type="entry name" value="Lon_C"/>
    <property type="match status" value="1"/>
</dbReference>
<dbReference type="InterPro" id="IPR036034">
    <property type="entry name" value="PDZ_sf"/>
</dbReference>
<evidence type="ECO:0000313" key="4">
    <source>
        <dbReference type="EMBL" id="SFG20723.1"/>
    </source>
</evidence>
<dbReference type="GO" id="GO:0004176">
    <property type="term" value="F:ATP-dependent peptidase activity"/>
    <property type="evidence" value="ECO:0007669"/>
    <property type="project" value="UniProtKB-UniRule"/>
</dbReference>
<evidence type="ECO:0000259" key="3">
    <source>
        <dbReference type="PROSITE" id="PS51786"/>
    </source>
</evidence>
<feature type="active site" evidence="1">
    <location>
        <position position="248"/>
    </location>
</feature>
<dbReference type="InterPro" id="IPR001478">
    <property type="entry name" value="PDZ"/>
</dbReference>
<dbReference type="InterPro" id="IPR020568">
    <property type="entry name" value="Ribosomal_Su5_D2-typ_SF"/>
</dbReference>
<dbReference type="SMART" id="SM00228">
    <property type="entry name" value="PDZ"/>
    <property type="match status" value="1"/>
</dbReference>
<reference evidence="4 5" key="1">
    <citation type="submission" date="2016-10" db="EMBL/GenBank/DDBJ databases">
        <authorList>
            <person name="de Groot N.N."/>
        </authorList>
    </citation>
    <scope>NUCLEOTIDE SEQUENCE [LARGE SCALE GENOMIC DNA]</scope>
    <source>
        <strain>J11</strain>
        <strain evidence="5">PG 39</strain>
    </source>
</reference>
<dbReference type="InterPro" id="IPR008269">
    <property type="entry name" value="Lon_proteolytic"/>
</dbReference>
<dbReference type="EC" id="3.4.21.53" evidence="1"/>
<proteinExistence type="inferred from homology"/>
<evidence type="ECO:0000256" key="1">
    <source>
        <dbReference type="PROSITE-ProRule" id="PRU01122"/>
    </source>
</evidence>
<evidence type="ECO:0000256" key="2">
    <source>
        <dbReference type="SAM" id="SignalP"/>
    </source>
</evidence>
<dbReference type="PANTHER" id="PTHR10046">
    <property type="entry name" value="ATP DEPENDENT LON PROTEASE FAMILY MEMBER"/>
    <property type="match status" value="1"/>
</dbReference>
<keyword evidence="2" id="KW-0732">Signal</keyword>
<keyword evidence="1" id="KW-0645">Protease</keyword>
<dbReference type="GO" id="GO:0006508">
    <property type="term" value="P:proteolysis"/>
    <property type="evidence" value="ECO:0007669"/>
    <property type="project" value="UniProtKB-KW"/>
</dbReference>
<dbReference type="PROSITE" id="PS51786">
    <property type="entry name" value="LON_PROTEOLYTIC"/>
    <property type="match status" value="1"/>
</dbReference>
<dbReference type="STRING" id="185761.SAMN05660282_00280"/>
<dbReference type="GO" id="GO:0030163">
    <property type="term" value="P:protein catabolic process"/>
    <property type="evidence" value="ECO:0007669"/>
    <property type="project" value="InterPro"/>
</dbReference>
<feature type="chain" id="PRO_5039627517" description="endopeptidase La" evidence="2">
    <location>
        <begin position="23"/>
        <end position="357"/>
    </location>
</feature>
<name>A0A1I2PZ91_9CORY</name>
<dbReference type="Proteomes" id="UP000199065">
    <property type="component" value="Unassembled WGS sequence"/>
</dbReference>
<dbReference type="SUPFAM" id="SSF50156">
    <property type="entry name" value="PDZ domain-like"/>
    <property type="match status" value="1"/>
</dbReference>
<dbReference type="GO" id="GO:0005524">
    <property type="term" value="F:ATP binding"/>
    <property type="evidence" value="ECO:0007669"/>
    <property type="project" value="InterPro"/>
</dbReference>
<sequence>MNRRLRTFVWGVLPIAALGTLASLDHVPGTDIDLTVPYAAEGPGPTFNTLDDYEGKPVIDIQGAELDPTSGNLNMTTVAVRTHMSLAQTLYRWVATKDTIVPIEQIFPPGFSEEQVQENNKIAFSTSENAATAAALRYLNRPFDVRVEEILPDSSAKDVLAPGDIIVAVDGRKVADPMTVRTAVRAHAPGEDVSIMVRKDSGEEAVHKLKLGQSKQEAGKAQLGILMSAQSAEGIQVEYNLDDIGGPSAGLIFSLAVVDKLSPGEINGGKFVAGTGTIKEDGTVGPIGGIVHKIQAASDAGAEVFLSPRLNCGEALSRKHDNLTIVAVDSLEDAISQLEAYNRGDKEQLRTCDQAKN</sequence>
<organism evidence="4 5">
    <name type="scientific">Corynebacterium spheniscorum</name>
    <dbReference type="NCBI Taxonomy" id="185761"/>
    <lineage>
        <taxon>Bacteria</taxon>
        <taxon>Bacillati</taxon>
        <taxon>Actinomycetota</taxon>
        <taxon>Actinomycetes</taxon>
        <taxon>Mycobacteriales</taxon>
        <taxon>Corynebacteriaceae</taxon>
        <taxon>Corynebacterium</taxon>
    </lineage>
</organism>
<dbReference type="InterPro" id="IPR027065">
    <property type="entry name" value="Lon_Prtase"/>
</dbReference>
<dbReference type="InterPro" id="IPR014721">
    <property type="entry name" value="Ribsml_uS5_D2-typ_fold_subgr"/>
</dbReference>
<keyword evidence="1" id="KW-0720">Serine protease</keyword>
<feature type="domain" description="Lon proteolytic" evidence="3">
    <location>
        <begin position="243"/>
        <end position="341"/>
    </location>
</feature>
<protein>
    <recommendedName>
        <fullName evidence="1">endopeptidase La</fullName>
        <ecNumber evidence="1">3.4.21.53</ecNumber>
    </recommendedName>
</protein>
<keyword evidence="1" id="KW-0378">Hydrolase</keyword>
<dbReference type="Gene3D" id="3.30.230.10">
    <property type="match status" value="1"/>
</dbReference>
<feature type="active site" evidence="1">
    <location>
        <position position="293"/>
    </location>
</feature>